<reference evidence="10" key="1">
    <citation type="submission" date="2022-05" db="EMBL/GenBank/DDBJ databases">
        <authorList>
            <person name="Pankratov T."/>
        </authorList>
    </citation>
    <scope>NUCLEOTIDE SEQUENCE</scope>
    <source>
        <strain evidence="10">BP6-180914</strain>
    </source>
</reference>
<evidence type="ECO:0000259" key="9">
    <source>
        <dbReference type="Pfam" id="PF02224"/>
    </source>
</evidence>
<organism evidence="10 11">
    <name type="scientific">Lichenifustis flavocetrariae</name>
    <dbReference type="NCBI Taxonomy" id="2949735"/>
    <lineage>
        <taxon>Bacteria</taxon>
        <taxon>Pseudomonadati</taxon>
        <taxon>Pseudomonadota</taxon>
        <taxon>Alphaproteobacteria</taxon>
        <taxon>Hyphomicrobiales</taxon>
        <taxon>Lichenihabitantaceae</taxon>
        <taxon>Lichenifustis</taxon>
    </lineage>
</organism>
<comment type="similarity">
    <text evidence="1 8">Belongs to the cytidylate kinase family. Type 1 subfamily.</text>
</comment>
<comment type="catalytic activity">
    <reaction evidence="7 8">
        <text>CMP + ATP = CDP + ADP</text>
        <dbReference type="Rhea" id="RHEA:11600"/>
        <dbReference type="ChEBI" id="CHEBI:30616"/>
        <dbReference type="ChEBI" id="CHEBI:58069"/>
        <dbReference type="ChEBI" id="CHEBI:60377"/>
        <dbReference type="ChEBI" id="CHEBI:456216"/>
        <dbReference type="EC" id="2.7.4.25"/>
    </reaction>
</comment>
<dbReference type="Pfam" id="PF02224">
    <property type="entry name" value="Cytidylate_kin"/>
    <property type="match status" value="1"/>
</dbReference>
<dbReference type="HAMAP" id="MF_00238">
    <property type="entry name" value="Cytidyl_kinase_type1"/>
    <property type="match status" value="1"/>
</dbReference>
<comment type="caution">
    <text evidence="10">The sequence shown here is derived from an EMBL/GenBank/DDBJ whole genome shotgun (WGS) entry which is preliminary data.</text>
</comment>
<dbReference type="AlphaFoldDB" id="A0AA41Z2V8"/>
<evidence type="ECO:0000256" key="2">
    <source>
        <dbReference type="ARBA" id="ARBA00022679"/>
    </source>
</evidence>
<keyword evidence="11" id="KW-1185">Reference proteome</keyword>
<sequence length="213" mass="22444">MIIAIDGPAASGKGTLARKLAARFGLPHLDTGLLYRATARALLDADQPLDNAAAAVAAARGLALTEFEEQRLRGREMGEAASVVAAIPAVRETLVEAQRRFARRIGGAVLDGRDIGTVICPEADAKIFVTASPQMRAQRRALELARSGEDVSFNEVLADILRRDERDSSRAVAPLRAAPDAALLDTTALDIAGAFTAALALVEAARARLHATD</sequence>
<dbReference type="Proteomes" id="UP001165667">
    <property type="component" value="Unassembled WGS sequence"/>
</dbReference>
<evidence type="ECO:0000256" key="6">
    <source>
        <dbReference type="ARBA" id="ARBA00047615"/>
    </source>
</evidence>
<protein>
    <recommendedName>
        <fullName evidence="8">Cytidylate kinase</fullName>
        <shortName evidence="8">CK</shortName>
        <ecNumber evidence="8">2.7.4.25</ecNumber>
    </recommendedName>
    <alternativeName>
        <fullName evidence="8">Cytidine monophosphate kinase</fullName>
        <shortName evidence="8">CMP kinase</shortName>
    </alternativeName>
</protein>
<comment type="catalytic activity">
    <reaction evidence="6 8">
        <text>dCMP + ATP = dCDP + ADP</text>
        <dbReference type="Rhea" id="RHEA:25094"/>
        <dbReference type="ChEBI" id="CHEBI:30616"/>
        <dbReference type="ChEBI" id="CHEBI:57566"/>
        <dbReference type="ChEBI" id="CHEBI:58593"/>
        <dbReference type="ChEBI" id="CHEBI:456216"/>
        <dbReference type="EC" id="2.7.4.25"/>
    </reaction>
</comment>
<gene>
    <name evidence="8 10" type="primary">cmk</name>
    <name evidence="10" type="ORF">M8523_15970</name>
</gene>
<dbReference type="InterPro" id="IPR027417">
    <property type="entry name" value="P-loop_NTPase"/>
</dbReference>
<evidence type="ECO:0000256" key="8">
    <source>
        <dbReference type="HAMAP-Rule" id="MF_00238"/>
    </source>
</evidence>
<dbReference type="RefSeq" id="WP_282585890.1">
    <property type="nucleotide sequence ID" value="NZ_JAMOIM010000010.1"/>
</dbReference>
<keyword evidence="8" id="KW-0963">Cytoplasm</keyword>
<feature type="binding site" evidence="8">
    <location>
        <begin position="7"/>
        <end position="15"/>
    </location>
    <ligand>
        <name>ATP</name>
        <dbReference type="ChEBI" id="CHEBI:30616"/>
    </ligand>
</feature>
<evidence type="ECO:0000256" key="4">
    <source>
        <dbReference type="ARBA" id="ARBA00022777"/>
    </source>
</evidence>
<dbReference type="Gene3D" id="3.40.50.300">
    <property type="entry name" value="P-loop containing nucleotide triphosphate hydrolases"/>
    <property type="match status" value="1"/>
</dbReference>
<dbReference type="InterPro" id="IPR003136">
    <property type="entry name" value="Cytidylate_kin"/>
</dbReference>
<dbReference type="GO" id="GO:0006220">
    <property type="term" value="P:pyrimidine nucleotide metabolic process"/>
    <property type="evidence" value="ECO:0007669"/>
    <property type="project" value="UniProtKB-UniRule"/>
</dbReference>
<dbReference type="GO" id="GO:0005524">
    <property type="term" value="F:ATP binding"/>
    <property type="evidence" value="ECO:0007669"/>
    <property type="project" value="UniProtKB-UniRule"/>
</dbReference>
<keyword evidence="5 8" id="KW-0067">ATP-binding</keyword>
<evidence type="ECO:0000256" key="7">
    <source>
        <dbReference type="ARBA" id="ARBA00048478"/>
    </source>
</evidence>
<dbReference type="InterPro" id="IPR011994">
    <property type="entry name" value="Cytidylate_kinase_dom"/>
</dbReference>
<evidence type="ECO:0000256" key="3">
    <source>
        <dbReference type="ARBA" id="ARBA00022741"/>
    </source>
</evidence>
<proteinExistence type="inferred from homology"/>
<accession>A0AA41Z2V8</accession>
<keyword evidence="3 8" id="KW-0547">Nucleotide-binding</keyword>
<dbReference type="SUPFAM" id="SSF52540">
    <property type="entry name" value="P-loop containing nucleoside triphosphate hydrolases"/>
    <property type="match status" value="1"/>
</dbReference>
<dbReference type="GO" id="GO:0036431">
    <property type="term" value="F:dCMP kinase activity"/>
    <property type="evidence" value="ECO:0007669"/>
    <property type="project" value="InterPro"/>
</dbReference>
<evidence type="ECO:0000313" key="10">
    <source>
        <dbReference type="EMBL" id="MCW6509518.1"/>
    </source>
</evidence>
<keyword evidence="4 8" id="KW-0418">Kinase</keyword>
<evidence type="ECO:0000256" key="5">
    <source>
        <dbReference type="ARBA" id="ARBA00022840"/>
    </source>
</evidence>
<evidence type="ECO:0000256" key="1">
    <source>
        <dbReference type="ARBA" id="ARBA00009427"/>
    </source>
</evidence>
<name>A0AA41Z2V8_9HYPH</name>
<feature type="domain" description="Cytidylate kinase" evidence="9">
    <location>
        <begin position="3"/>
        <end position="198"/>
    </location>
</feature>
<dbReference type="EMBL" id="JAMOIM010000010">
    <property type="protein sequence ID" value="MCW6509518.1"/>
    <property type="molecule type" value="Genomic_DNA"/>
</dbReference>
<dbReference type="EC" id="2.7.4.25" evidence="8"/>
<keyword evidence="2 8" id="KW-0808">Transferase</keyword>
<dbReference type="GO" id="GO:0005737">
    <property type="term" value="C:cytoplasm"/>
    <property type="evidence" value="ECO:0007669"/>
    <property type="project" value="UniProtKB-SubCell"/>
</dbReference>
<evidence type="ECO:0000313" key="11">
    <source>
        <dbReference type="Proteomes" id="UP001165667"/>
    </source>
</evidence>
<dbReference type="CDD" id="cd02020">
    <property type="entry name" value="CMPK"/>
    <property type="match status" value="1"/>
</dbReference>
<dbReference type="NCBIfam" id="TIGR00017">
    <property type="entry name" value="cmk"/>
    <property type="match status" value="1"/>
</dbReference>
<comment type="subcellular location">
    <subcellularLocation>
        <location evidence="8">Cytoplasm</location>
    </subcellularLocation>
</comment>